<dbReference type="Proteomes" id="UP000282971">
    <property type="component" value="Unassembled WGS sequence"/>
</dbReference>
<dbReference type="Pfam" id="PF00106">
    <property type="entry name" value="adh_short"/>
    <property type="match status" value="1"/>
</dbReference>
<dbReference type="PRINTS" id="PR00081">
    <property type="entry name" value="GDHRDH"/>
</dbReference>
<evidence type="ECO:0000256" key="2">
    <source>
        <dbReference type="RuleBase" id="RU000363"/>
    </source>
</evidence>
<proteinExistence type="inferred from homology"/>
<dbReference type="OrthoDB" id="9808814at2"/>
<keyword evidence="1" id="KW-0560">Oxidoreductase</keyword>
<sequence>MEISGIHALITGAGSGIGRETAIQLARRGAAVLSLIDVNAAGLAESVALVAAEGAKARATTCDVSDIAALVRAFEEAAAVQPIDLLFNNAGVVSGAHLYPEAEPARIEKLLAINVGAVIIGTQLAVAHMSGRGGVVINTVSTSCTNAGFRDILYSSSKAAVAQFTRASGQLHERTGVRICGVSPGLVDTPILDTTAGDRRAEWMTPILASHRAMPPLAIAEGVIRQFEDDGAVGTIIDVVSEDWFASRAA</sequence>
<keyword evidence="4" id="KW-1185">Reference proteome</keyword>
<evidence type="ECO:0000313" key="3">
    <source>
        <dbReference type="EMBL" id="RVT94189.1"/>
    </source>
</evidence>
<reference evidence="3 4" key="1">
    <citation type="submission" date="2019-01" db="EMBL/GenBank/DDBJ databases">
        <authorList>
            <person name="Chen W.-M."/>
        </authorList>
    </citation>
    <scope>NUCLEOTIDE SEQUENCE [LARGE SCALE GENOMIC DNA]</scope>
    <source>
        <strain evidence="3 4">CCP-7</strain>
    </source>
</reference>
<dbReference type="GO" id="GO:0005737">
    <property type="term" value="C:cytoplasm"/>
    <property type="evidence" value="ECO:0007669"/>
    <property type="project" value="TreeGrafter"/>
</dbReference>
<dbReference type="PANTHER" id="PTHR44229:SF4">
    <property type="entry name" value="15-HYDROXYPROSTAGLANDIN DEHYDROGENASE [NAD(+)]"/>
    <property type="match status" value="1"/>
</dbReference>
<dbReference type="EMBL" id="SACN01000001">
    <property type="protein sequence ID" value="RVT94189.1"/>
    <property type="molecule type" value="Genomic_DNA"/>
</dbReference>
<dbReference type="PANTHER" id="PTHR44229">
    <property type="entry name" value="15-HYDROXYPROSTAGLANDIN DEHYDROGENASE [NAD(+)]"/>
    <property type="match status" value="1"/>
</dbReference>
<comment type="caution">
    <text evidence="3">The sequence shown here is derived from an EMBL/GenBank/DDBJ whole genome shotgun (WGS) entry which is preliminary data.</text>
</comment>
<gene>
    <name evidence="3" type="ORF">EOD43_10145</name>
</gene>
<organism evidence="3 4">
    <name type="scientific">Sphingomonas crocodyli</name>
    <dbReference type="NCBI Taxonomy" id="1979270"/>
    <lineage>
        <taxon>Bacteria</taxon>
        <taxon>Pseudomonadati</taxon>
        <taxon>Pseudomonadota</taxon>
        <taxon>Alphaproteobacteria</taxon>
        <taxon>Sphingomonadales</taxon>
        <taxon>Sphingomonadaceae</taxon>
        <taxon>Sphingomonas</taxon>
    </lineage>
</organism>
<dbReference type="InterPro" id="IPR036291">
    <property type="entry name" value="NAD(P)-bd_dom_sf"/>
</dbReference>
<protein>
    <submittedName>
        <fullName evidence="3">SDR family NAD(P)-dependent oxidoreductase</fullName>
    </submittedName>
</protein>
<dbReference type="Gene3D" id="3.40.50.720">
    <property type="entry name" value="NAD(P)-binding Rossmann-like Domain"/>
    <property type="match status" value="1"/>
</dbReference>
<dbReference type="RefSeq" id="WP_127743439.1">
    <property type="nucleotide sequence ID" value="NZ_SACN01000001.1"/>
</dbReference>
<dbReference type="GO" id="GO:0016616">
    <property type="term" value="F:oxidoreductase activity, acting on the CH-OH group of donors, NAD or NADP as acceptor"/>
    <property type="evidence" value="ECO:0007669"/>
    <property type="project" value="TreeGrafter"/>
</dbReference>
<evidence type="ECO:0000313" key="4">
    <source>
        <dbReference type="Proteomes" id="UP000282971"/>
    </source>
</evidence>
<comment type="similarity">
    <text evidence="2">Belongs to the short-chain dehydrogenases/reductases (SDR) family.</text>
</comment>
<dbReference type="PRINTS" id="PR00080">
    <property type="entry name" value="SDRFAMILY"/>
</dbReference>
<dbReference type="SUPFAM" id="SSF51735">
    <property type="entry name" value="NAD(P)-binding Rossmann-fold domains"/>
    <property type="match status" value="1"/>
</dbReference>
<dbReference type="InterPro" id="IPR002347">
    <property type="entry name" value="SDR_fam"/>
</dbReference>
<evidence type="ECO:0000256" key="1">
    <source>
        <dbReference type="ARBA" id="ARBA00023002"/>
    </source>
</evidence>
<dbReference type="AlphaFoldDB" id="A0A437M961"/>
<name>A0A437M961_9SPHN</name>
<accession>A0A437M961</accession>